<dbReference type="Pfam" id="PF01844">
    <property type="entry name" value="HNH"/>
    <property type="match status" value="1"/>
</dbReference>
<reference evidence="2" key="1">
    <citation type="submission" date="2020-05" db="EMBL/GenBank/DDBJ databases">
        <authorList>
            <person name="Chiriac C."/>
            <person name="Salcher M."/>
            <person name="Ghai R."/>
            <person name="Kavagutti S V."/>
        </authorList>
    </citation>
    <scope>NUCLEOTIDE SEQUENCE</scope>
</reference>
<dbReference type="InterPro" id="IPR002711">
    <property type="entry name" value="HNH"/>
</dbReference>
<evidence type="ECO:0000259" key="1">
    <source>
        <dbReference type="Pfam" id="PF01844"/>
    </source>
</evidence>
<accession>A0A6J7WXL5</accession>
<dbReference type="GO" id="GO:0008270">
    <property type="term" value="F:zinc ion binding"/>
    <property type="evidence" value="ECO:0007669"/>
    <property type="project" value="InterPro"/>
</dbReference>
<protein>
    <submittedName>
        <fullName evidence="2">HNH endonuclease</fullName>
    </submittedName>
</protein>
<keyword evidence="2" id="KW-0540">Nuclease</keyword>
<proteinExistence type="predicted"/>
<keyword evidence="2" id="KW-0378">Hydrolase</keyword>
<organism evidence="2">
    <name type="scientific">uncultured Caudovirales phage</name>
    <dbReference type="NCBI Taxonomy" id="2100421"/>
    <lineage>
        <taxon>Viruses</taxon>
        <taxon>Duplodnaviria</taxon>
        <taxon>Heunggongvirae</taxon>
        <taxon>Uroviricota</taxon>
        <taxon>Caudoviricetes</taxon>
        <taxon>Peduoviridae</taxon>
        <taxon>Maltschvirus</taxon>
        <taxon>Maltschvirus maltsch</taxon>
    </lineage>
</organism>
<gene>
    <name evidence="2" type="ORF">UFOVP367_23</name>
</gene>
<keyword evidence="2" id="KW-0255">Endonuclease</keyword>
<dbReference type="GO" id="GO:0003676">
    <property type="term" value="F:nucleic acid binding"/>
    <property type="evidence" value="ECO:0007669"/>
    <property type="project" value="InterPro"/>
</dbReference>
<dbReference type="EMBL" id="LR798310">
    <property type="protein sequence ID" value="CAB5222557.1"/>
    <property type="molecule type" value="Genomic_DNA"/>
</dbReference>
<sequence>MPYAPLNDKCRELGCKNPKTSRSTFCVDHGGGITEKGRENQKFYSTAFWKKQRQIQLSKKPLCASCLLTGRVVQAVHIDHVFPHRQDNEKFRNNLFQSLCAPCHSLKTQEENKGNYLYYSPNRIITYTDKDYGKQIIDEAELTQNI</sequence>
<name>A0A6J7WXL5_9CAUD</name>
<dbReference type="Gene3D" id="1.10.30.50">
    <property type="match status" value="1"/>
</dbReference>
<evidence type="ECO:0000313" key="2">
    <source>
        <dbReference type="EMBL" id="CAB5222557.1"/>
    </source>
</evidence>
<dbReference type="GO" id="GO:0004519">
    <property type="term" value="F:endonuclease activity"/>
    <property type="evidence" value="ECO:0007669"/>
    <property type="project" value="UniProtKB-KW"/>
</dbReference>
<feature type="domain" description="HNH" evidence="1">
    <location>
        <begin position="63"/>
        <end position="109"/>
    </location>
</feature>